<keyword evidence="3" id="KW-1185">Reference proteome</keyword>
<protein>
    <submittedName>
        <fullName evidence="2">Uncharacterized protein</fullName>
    </submittedName>
</protein>
<evidence type="ECO:0000256" key="1">
    <source>
        <dbReference type="SAM" id="MobiDB-lite"/>
    </source>
</evidence>
<dbReference type="AlphaFoldDB" id="A0A4U1BCH7"/>
<dbReference type="OrthoDB" id="6263428at2"/>
<reference evidence="2 3" key="1">
    <citation type="submission" date="2019-04" db="EMBL/GenBank/DDBJ databases">
        <authorList>
            <person name="Hwang J.C."/>
        </authorList>
    </citation>
    <scope>NUCLEOTIDE SEQUENCE [LARGE SCALE GENOMIC DNA]</scope>
    <source>
        <strain evidence="2 3">IMCC35001</strain>
    </source>
</reference>
<dbReference type="RefSeq" id="WP_136853277.1">
    <property type="nucleotide sequence ID" value="NZ_SWCI01000006.1"/>
</dbReference>
<feature type="region of interest" description="Disordered" evidence="1">
    <location>
        <begin position="209"/>
        <end position="242"/>
    </location>
</feature>
<sequence length="242" mass="26590">MRIRCSFTLEPEQHRNHQYAVERLRQWQQQERSLDGDSQTRQARRNAFHRDLYLSGLFLHQLAPQLTSQLSARLGEADAAAALQQCLASSGLARGGEAALSDDQWQRLTTMLKTAMAAPKPEVGLDLSPLTQKLAQMEHQLQRPPAPADTATDLTAIEAQLALLAQGQQALLARLDALPVAEQADLGAPLLQLKQGQEKLLSQIKGLKGQLGQPLPAPPEAEQPKLETQLEKASRVKAKGIW</sequence>
<dbReference type="Proteomes" id="UP000305674">
    <property type="component" value="Unassembled WGS sequence"/>
</dbReference>
<gene>
    <name evidence="2" type="ORF">FCL40_10575</name>
</gene>
<evidence type="ECO:0000313" key="3">
    <source>
        <dbReference type="Proteomes" id="UP000305674"/>
    </source>
</evidence>
<feature type="compositionally biased region" description="Basic and acidic residues" evidence="1">
    <location>
        <begin position="222"/>
        <end position="234"/>
    </location>
</feature>
<evidence type="ECO:0000313" key="2">
    <source>
        <dbReference type="EMBL" id="TKB48600.1"/>
    </source>
</evidence>
<accession>A0A4U1BCH7</accession>
<comment type="caution">
    <text evidence="2">The sequence shown here is derived from an EMBL/GenBank/DDBJ whole genome shotgun (WGS) entry which is preliminary data.</text>
</comment>
<proteinExistence type="predicted"/>
<organism evidence="2 3">
    <name type="scientific">Ferrimonas sediminicola</name>
    <dbReference type="NCBI Taxonomy" id="2569538"/>
    <lineage>
        <taxon>Bacteria</taxon>
        <taxon>Pseudomonadati</taxon>
        <taxon>Pseudomonadota</taxon>
        <taxon>Gammaproteobacteria</taxon>
        <taxon>Alteromonadales</taxon>
        <taxon>Ferrimonadaceae</taxon>
        <taxon>Ferrimonas</taxon>
    </lineage>
</organism>
<dbReference type="EMBL" id="SWCI01000006">
    <property type="protein sequence ID" value="TKB48600.1"/>
    <property type="molecule type" value="Genomic_DNA"/>
</dbReference>
<name>A0A4U1BCH7_9GAMM</name>